<keyword evidence="6" id="KW-0408">Iron</keyword>
<evidence type="ECO:0000256" key="3">
    <source>
        <dbReference type="ARBA" id="ARBA00022723"/>
    </source>
</evidence>
<keyword evidence="4" id="KW-0223">Dioxygenase</keyword>
<dbReference type="GO" id="GO:0046872">
    <property type="term" value="F:metal ion binding"/>
    <property type="evidence" value="ECO:0007669"/>
    <property type="project" value="UniProtKB-KW"/>
</dbReference>
<dbReference type="EMBL" id="LK052965">
    <property type="protein sequence ID" value="CDR49686.1"/>
    <property type="molecule type" value="Genomic_DNA"/>
</dbReference>
<feature type="domain" description="TauD/TfdA-like" evidence="7">
    <location>
        <begin position="137"/>
        <end position="386"/>
    </location>
</feature>
<evidence type="ECO:0000313" key="8">
    <source>
        <dbReference type="EMBL" id="CDR49686.1"/>
    </source>
</evidence>
<protein>
    <submittedName>
        <fullName evidence="8">RHTO0S30e00232g1_1</fullName>
    </submittedName>
</protein>
<dbReference type="AlphaFoldDB" id="A0A061BJW9"/>
<dbReference type="InterPro" id="IPR051178">
    <property type="entry name" value="TfdA_dioxygenase"/>
</dbReference>
<proteinExistence type="inferred from homology"/>
<keyword evidence="5" id="KW-0560">Oxidoreductase</keyword>
<evidence type="ECO:0000256" key="1">
    <source>
        <dbReference type="ARBA" id="ARBA00001954"/>
    </source>
</evidence>
<evidence type="ECO:0000256" key="4">
    <source>
        <dbReference type="ARBA" id="ARBA00022964"/>
    </source>
</evidence>
<dbReference type="SUPFAM" id="SSF51197">
    <property type="entry name" value="Clavaminate synthase-like"/>
    <property type="match status" value="1"/>
</dbReference>
<dbReference type="InterPro" id="IPR042098">
    <property type="entry name" value="TauD-like_sf"/>
</dbReference>
<dbReference type="PANTHER" id="PTHR43779">
    <property type="entry name" value="DIOXYGENASE RV0097-RELATED"/>
    <property type="match status" value="1"/>
</dbReference>
<dbReference type="OrthoDB" id="93019at2759"/>
<evidence type="ECO:0000256" key="2">
    <source>
        <dbReference type="ARBA" id="ARBA00005896"/>
    </source>
</evidence>
<dbReference type="Pfam" id="PF02668">
    <property type="entry name" value="TauD"/>
    <property type="match status" value="1"/>
</dbReference>
<sequence>MTVPLTPAQPAGLTVQPVDYAPSVGKRLRQEQFGVAVSGIKDINNLTDEEFATIEELLYKHSVVVFENVDLNPDGQFRLTRQFDPQAHEYGHGAKGRPDNKSILHPDLRTIPGTPVQLIGNGLVTDEHVLQGLKSPTQLKHPSHETFHKTQLSAEESEKGYTRFYRWHIDAALYERDPPKVTTLYGLQMPLGKGNIVRYDDGTGDELEVPLGGTAFVSGKVMFDILPAEYKSLAVRALVKYFPHPYVAIGTAKSRSTGLGMETDGLEVPLDELPPWEEKHVKTFPVCWKNPVTGNLHLQVHPSGIKEIIIDPLPSTTARSPSTLCPDGAHLTDLKEVRDLMYKMQRPGIAPELVYVVDWKPKTLALFHNRGVLHSITGAFQPDEVRAFWQNNLASTDIPLGPSAEDVLRYA</sequence>
<comment type="cofactor">
    <cofactor evidence="1">
        <name>Fe(2+)</name>
        <dbReference type="ChEBI" id="CHEBI:29033"/>
    </cofactor>
</comment>
<dbReference type="InterPro" id="IPR003819">
    <property type="entry name" value="TauD/TfdA-like"/>
</dbReference>
<accession>A0A061BJW9</accession>
<dbReference type="PANTHER" id="PTHR43779:SF2">
    <property type="entry name" value="ALPHA-KETOGLUTARATE-DEPENDENT XANTHINE DIOXYGENASE XAN1"/>
    <property type="match status" value="1"/>
</dbReference>
<comment type="similarity">
    <text evidence="2">Belongs to the TfdA dioxygenase family.</text>
</comment>
<dbReference type="Gene3D" id="3.60.130.10">
    <property type="entry name" value="Clavaminate synthase-like"/>
    <property type="match status" value="1"/>
</dbReference>
<organism evidence="8">
    <name type="scientific">Rhodotorula toruloides</name>
    <name type="common">Yeast</name>
    <name type="synonym">Rhodosporidium toruloides</name>
    <dbReference type="NCBI Taxonomy" id="5286"/>
    <lineage>
        <taxon>Eukaryota</taxon>
        <taxon>Fungi</taxon>
        <taxon>Dikarya</taxon>
        <taxon>Basidiomycota</taxon>
        <taxon>Pucciniomycotina</taxon>
        <taxon>Microbotryomycetes</taxon>
        <taxon>Sporidiobolales</taxon>
        <taxon>Sporidiobolaceae</taxon>
        <taxon>Rhodotorula</taxon>
    </lineage>
</organism>
<evidence type="ECO:0000256" key="5">
    <source>
        <dbReference type="ARBA" id="ARBA00023002"/>
    </source>
</evidence>
<reference evidence="8" key="1">
    <citation type="journal article" date="2014" name="Genome Announc.">
        <title>Draft genome sequence of Rhodosporidium toruloides CECT1137, an oleaginous yeast of biotechnological interest.</title>
        <authorList>
            <person name="Morin N."/>
            <person name="Calcas X."/>
            <person name="Devillers H."/>
            <person name="Durrens P."/>
            <person name="Sherman D.J."/>
            <person name="Nicaud J.-M."/>
            <person name="Neuveglise C."/>
        </authorList>
    </citation>
    <scope>NUCLEOTIDE SEQUENCE</scope>
    <source>
        <strain evidence="8">CECT1137</strain>
    </source>
</reference>
<gene>
    <name evidence="8" type="ORF">RHTO0S_30e00232g</name>
</gene>
<name>A0A061BJW9_RHOTO</name>
<evidence type="ECO:0000256" key="6">
    <source>
        <dbReference type="ARBA" id="ARBA00023004"/>
    </source>
</evidence>
<keyword evidence="3" id="KW-0479">Metal-binding</keyword>
<evidence type="ECO:0000259" key="7">
    <source>
        <dbReference type="Pfam" id="PF02668"/>
    </source>
</evidence>
<dbReference type="GO" id="GO:0051213">
    <property type="term" value="F:dioxygenase activity"/>
    <property type="evidence" value="ECO:0007669"/>
    <property type="project" value="UniProtKB-KW"/>
</dbReference>